<feature type="non-terminal residue" evidence="1">
    <location>
        <position position="1"/>
    </location>
</feature>
<dbReference type="InterPro" id="IPR035991">
    <property type="entry name" value="Casein_kinase_II_beta-like"/>
</dbReference>
<dbReference type="GO" id="GO:0019887">
    <property type="term" value="F:protein kinase regulator activity"/>
    <property type="evidence" value="ECO:0007669"/>
    <property type="project" value="InterPro"/>
</dbReference>
<dbReference type="EMBL" id="LAZR01016840">
    <property type="protein sequence ID" value="KKM02785.1"/>
    <property type="molecule type" value="Genomic_DNA"/>
</dbReference>
<name>A0A0F9GVE8_9ZZZZ</name>
<accession>A0A0F9GVE8</accession>
<organism evidence="1">
    <name type="scientific">marine sediment metagenome</name>
    <dbReference type="NCBI Taxonomy" id="412755"/>
    <lineage>
        <taxon>unclassified sequences</taxon>
        <taxon>metagenomes</taxon>
        <taxon>ecological metagenomes</taxon>
    </lineage>
</organism>
<evidence type="ECO:0000313" key="1">
    <source>
        <dbReference type="EMBL" id="KKM02785.1"/>
    </source>
</evidence>
<protein>
    <submittedName>
        <fullName evidence="1">Uncharacterized protein</fullName>
    </submittedName>
</protein>
<dbReference type="SUPFAM" id="SSF57798">
    <property type="entry name" value="Casein kinase II beta subunit"/>
    <property type="match status" value="1"/>
</dbReference>
<sequence>NKSIKDFLILPPYWEQIQNDNGFFGKSFYFHNTEYGQKYLHVAIKNGVFGYCEECKIFPLVPSGKQYKPMQYSAKGICPNCDKSYNIYQYDLASFSENKELLASIKESFRLKYEI</sequence>
<reference evidence="1" key="1">
    <citation type="journal article" date="2015" name="Nature">
        <title>Complex archaea that bridge the gap between prokaryotes and eukaryotes.</title>
        <authorList>
            <person name="Spang A."/>
            <person name="Saw J.H."/>
            <person name="Jorgensen S.L."/>
            <person name="Zaremba-Niedzwiedzka K."/>
            <person name="Martijn J."/>
            <person name="Lind A.E."/>
            <person name="van Eijk R."/>
            <person name="Schleper C."/>
            <person name="Guy L."/>
            <person name="Ettema T.J."/>
        </authorList>
    </citation>
    <scope>NUCLEOTIDE SEQUENCE</scope>
</reference>
<proteinExistence type="predicted"/>
<comment type="caution">
    <text evidence="1">The sequence shown here is derived from an EMBL/GenBank/DDBJ whole genome shotgun (WGS) entry which is preliminary data.</text>
</comment>
<dbReference type="GO" id="GO:0005956">
    <property type="term" value="C:protein kinase CK2 complex"/>
    <property type="evidence" value="ECO:0007669"/>
    <property type="project" value="InterPro"/>
</dbReference>
<gene>
    <name evidence="1" type="ORF">LCGC14_1780980</name>
</gene>
<dbReference type="AlphaFoldDB" id="A0A0F9GVE8"/>